<name>A0A3S5CM45_9PLAT</name>
<protein>
    <submittedName>
        <fullName evidence="1">Uncharacterized protein</fullName>
    </submittedName>
</protein>
<reference evidence="1" key="1">
    <citation type="submission" date="2018-11" db="EMBL/GenBank/DDBJ databases">
        <authorList>
            <consortium name="Pathogen Informatics"/>
        </authorList>
    </citation>
    <scope>NUCLEOTIDE SEQUENCE</scope>
</reference>
<keyword evidence="2" id="KW-1185">Reference proteome</keyword>
<sequence length="158" mass="17606">MVPSPLIPELCWASTGSVRNEFHEYLNHQVLNIGPTKLSIVKMHICLDGRMCAYMCSSRSAHHRALMKRLHPLAQTALVISECHLPRTRLLKVEALKFMAAFSISFHWIAATGIRCDTFLASPARLGSISGSTLYKSNKRNCLSETKTSSRHTGPRVS</sequence>
<dbReference type="Proteomes" id="UP000784294">
    <property type="component" value="Unassembled WGS sequence"/>
</dbReference>
<accession>A0A3S5CM45</accession>
<dbReference type="EMBL" id="CAAALY010043955">
    <property type="protein sequence ID" value="VEL19935.1"/>
    <property type="molecule type" value="Genomic_DNA"/>
</dbReference>
<organism evidence="1 2">
    <name type="scientific">Protopolystoma xenopodis</name>
    <dbReference type="NCBI Taxonomy" id="117903"/>
    <lineage>
        <taxon>Eukaryota</taxon>
        <taxon>Metazoa</taxon>
        <taxon>Spiralia</taxon>
        <taxon>Lophotrochozoa</taxon>
        <taxon>Platyhelminthes</taxon>
        <taxon>Monogenea</taxon>
        <taxon>Polyopisthocotylea</taxon>
        <taxon>Polystomatidea</taxon>
        <taxon>Polystomatidae</taxon>
        <taxon>Protopolystoma</taxon>
    </lineage>
</organism>
<gene>
    <name evidence="1" type="ORF">PXEA_LOCUS13375</name>
</gene>
<evidence type="ECO:0000313" key="1">
    <source>
        <dbReference type="EMBL" id="VEL19935.1"/>
    </source>
</evidence>
<evidence type="ECO:0000313" key="2">
    <source>
        <dbReference type="Proteomes" id="UP000784294"/>
    </source>
</evidence>
<proteinExistence type="predicted"/>
<comment type="caution">
    <text evidence="1">The sequence shown here is derived from an EMBL/GenBank/DDBJ whole genome shotgun (WGS) entry which is preliminary data.</text>
</comment>
<dbReference type="AlphaFoldDB" id="A0A3S5CM45"/>